<proteinExistence type="predicted"/>
<organism evidence="1 2">
    <name type="scientific">Janibacter limosus</name>
    <dbReference type="NCBI Taxonomy" id="53458"/>
    <lineage>
        <taxon>Bacteria</taxon>
        <taxon>Bacillati</taxon>
        <taxon>Actinomycetota</taxon>
        <taxon>Actinomycetes</taxon>
        <taxon>Micrococcales</taxon>
        <taxon>Intrasporangiaceae</taxon>
        <taxon>Janibacter</taxon>
    </lineage>
</organism>
<evidence type="ECO:0000313" key="2">
    <source>
        <dbReference type="Proteomes" id="UP001059663"/>
    </source>
</evidence>
<name>A0AC61U598_9MICO</name>
<evidence type="ECO:0000313" key="1">
    <source>
        <dbReference type="EMBL" id="UUZ45018.1"/>
    </source>
</evidence>
<dbReference type="Proteomes" id="UP001059663">
    <property type="component" value="Chromosome"/>
</dbReference>
<protein>
    <submittedName>
        <fullName evidence="1">Rhodanese-like domain-containing protein</fullName>
    </submittedName>
</protein>
<accession>A0AC61U598</accession>
<dbReference type="EMBL" id="CP087977">
    <property type="protein sequence ID" value="UUZ45018.1"/>
    <property type="molecule type" value="Genomic_DNA"/>
</dbReference>
<sequence length="209" mass="22514">MTTDTTPRPATLDSAQVREWIASTNDARIIDVRTPGEFAGMHIPGSYNVPPDLLEEHRRELAEHLDDDVVLVCRSGARACRAESALASAGLPNLHVLDGGITARESAGGDVIRGDGTWDLERQVRLVAGSIVLTGVLVSTLVPRAKWISAGIGAGLTAAALTDTCAMGMLLSKLPYNRRNVPDLETVFAQLQSSCTHQRRPDVPNRRTR</sequence>
<gene>
    <name evidence="1" type="ORF">LP422_01235</name>
</gene>
<reference evidence="1" key="1">
    <citation type="submission" date="2021-11" db="EMBL/GenBank/DDBJ databases">
        <title>Study of the species diversity of bacterial strains isolated from a unique natural object - Shulgan-Tash cave (Bashkiria).</title>
        <authorList>
            <person name="Sazanova A.L."/>
            <person name="Chirak E.R."/>
            <person name="Safronova V.I."/>
        </authorList>
    </citation>
    <scope>NUCLEOTIDE SEQUENCE</scope>
    <source>
        <strain evidence="1">P1</strain>
    </source>
</reference>